<dbReference type="GO" id="GO:0008202">
    <property type="term" value="P:steroid metabolic process"/>
    <property type="evidence" value="ECO:0000318"/>
    <property type="project" value="GO_Central"/>
</dbReference>
<keyword evidence="3 8" id="KW-0349">Heme</keyword>
<keyword evidence="7 9" id="KW-0503">Monooxygenase</keyword>
<evidence type="ECO:0000256" key="10">
    <source>
        <dbReference type="SAM" id="Phobius"/>
    </source>
</evidence>
<protein>
    <recommendedName>
        <fullName evidence="13">Cytochrome P450</fullName>
    </recommendedName>
</protein>
<dbReference type="GO" id="GO:0020037">
    <property type="term" value="F:heme binding"/>
    <property type="evidence" value="ECO:0000318"/>
    <property type="project" value="GO_Central"/>
</dbReference>
<dbReference type="FunFam" id="1.10.630.10:FF:000072">
    <property type="entry name" value="3-hydroxyphenylacetate 6 hydroxylase"/>
    <property type="match status" value="1"/>
</dbReference>
<keyword evidence="10" id="KW-1133">Transmembrane helix</keyword>
<evidence type="ECO:0000256" key="3">
    <source>
        <dbReference type="ARBA" id="ARBA00022617"/>
    </source>
</evidence>
<keyword evidence="4 8" id="KW-0479">Metal-binding</keyword>
<dbReference type="InterPro" id="IPR036396">
    <property type="entry name" value="Cyt_P450_sf"/>
</dbReference>
<evidence type="ECO:0000256" key="8">
    <source>
        <dbReference type="PIRSR" id="PIRSR602401-1"/>
    </source>
</evidence>
<dbReference type="Pfam" id="PF00067">
    <property type="entry name" value="p450"/>
    <property type="match status" value="1"/>
</dbReference>
<comment type="similarity">
    <text evidence="2 9">Belongs to the cytochrome P450 family.</text>
</comment>
<dbReference type="Proteomes" id="UP000000305">
    <property type="component" value="Unassembled WGS sequence"/>
</dbReference>
<feature type="binding site" description="axial binding residue" evidence="8">
    <location>
        <position position="447"/>
    </location>
    <ligand>
        <name>heme</name>
        <dbReference type="ChEBI" id="CHEBI:30413"/>
    </ligand>
    <ligandPart>
        <name>Fe</name>
        <dbReference type="ChEBI" id="CHEBI:18248"/>
    </ligandPart>
</feature>
<accession>E9G1X0</accession>
<dbReference type="OrthoDB" id="1055148at2759"/>
<dbReference type="GO" id="GO:0006805">
    <property type="term" value="P:xenobiotic metabolic process"/>
    <property type="evidence" value="ECO:0000318"/>
    <property type="project" value="GO_Central"/>
</dbReference>
<dbReference type="InterPro" id="IPR050182">
    <property type="entry name" value="Cytochrome_P450_fam2"/>
</dbReference>
<evidence type="ECO:0000256" key="4">
    <source>
        <dbReference type="ARBA" id="ARBA00022723"/>
    </source>
</evidence>
<dbReference type="InParanoid" id="E9G1X0"/>
<dbReference type="OMA" id="PIFAFKM"/>
<dbReference type="SUPFAM" id="SSF48264">
    <property type="entry name" value="Cytochrome P450"/>
    <property type="match status" value="1"/>
</dbReference>
<dbReference type="InterPro" id="IPR017972">
    <property type="entry name" value="Cyt_P450_CS"/>
</dbReference>
<dbReference type="GO" id="GO:0008395">
    <property type="term" value="F:steroid hydroxylase activity"/>
    <property type="evidence" value="ECO:0000318"/>
    <property type="project" value="GO_Central"/>
</dbReference>
<evidence type="ECO:0000256" key="1">
    <source>
        <dbReference type="ARBA" id="ARBA00001971"/>
    </source>
</evidence>
<keyword evidence="10" id="KW-0812">Transmembrane</keyword>
<reference evidence="11 12" key="1">
    <citation type="journal article" date="2011" name="Science">
        <title>The ecoresponsive genome of Daphnia pulex.</title>
        <authorList>
            <person name="Colbourne J.K."/>
            <person name="Pfrender M.E."/>
            <person name="Gilbert D."/>
            <person name="Thomas W.K."/>
            <person name="Tucker A."/>
            <person name="Oakley T.H."/>
            <person name="Tokishita S."/>
            <person name="Aerts A."/>
            <person name="Arnold G.J."/>
            <person name="Basu M.K."/>
            <person name="Bauer D.J."/>
            <person name="Caceres C.E."/>
            <person name="Carmel L."/>
            <person name="Casola C."/>
            <person name="Choi J.H."/>
            <person name="Detter J.C."/>
            <person name="Dong Q."/>
            <person name="Dusheyko S."/>
            <person name="Eads B.D."/>
            <person name="Frohlich T."/>
            <person name="Geiler-Samerotte K.A."/>
            <person name="Gerlach D."/>
            <person name="Hatcher P."/>
            <person name="Jogdeo S."/>
            <person name="Krijgsveld J."/>
            <person name="Kriventseva E.V."/>
            <person name="Kultz D."/>
            <person name="Laforsch C."/>
            <person name="Lindquist E."/>
            <person name="Lopez J."/>
            <person name="Manak J.R."/>
            <person name="Muller J."/>
            <person name="Pangilinan J."/>
            <person name="Patwardhan R.P."/>
            <person name="Pitluck S."/>
            <person name="Pritham E.J."/>
            <person name="Rechtsteiner A."/>
            <person name="Rho M."/>
            <person name="Rogozin I.B."/>
            <person name="Sakarya O."/>
            <person name="Salamov A."/>
            <person name="Schaack S."/>
            <person name="Shapiro H."/>
            <person name="Shiga Y."/>
            <person name="Skalitzky C."/>
            <person name="Smith Z."/>
            <person name="Souvorov A."/>
            <person name="Sung W."/>
            <person name="Tang Z."/>
            <person name="Tsuchiya D."/>
            <person name="Tu H."/>
            <person name="Vos H."/>
            <person name="Wang M."/>
            <person name="Wolf Y.I."/>
            <person name="Yamagata H."/>
            <person name="Yamada T."/>
            <person name="Ye Y."/>
            <person name="Shaw J.R."/>
            <person name="Andrews J."/>
            <person name="Crease T.J."/>
            <person name="Tang H."/>
            <person name="Lucas S.M."/>
            <person name="Robertson H.M."/>
            <person name="Bork P."/>
            <person name="Koonin E.V."/>
            <person name="Zdobnov E.M."/>
            <person name="Grigoriev I.V."/>
            <person name="Lynch M."/>
            <person name="Boore J.L."/>
        </authorList>
    </citation>
    <scope>NUCLEOTIDE SEQUENCE [LARGE SCALE GENOMIC DNA]</scope>
</reference>
<keyword evidence="10" id="KW-0472">Membrane</keyword>
<evidence type="ECO:0000313" key="11">
    <source>
        <dbReference type="EMBL" id="EFX86565.1"/>
    </source>
</evidence>
<feature type="transmembrane region" description="Helical" evidence="10">
    <location>
        <begin position="6"/>
        <end position="22"/>
    </location>
</feature>
<dbReference type="PROSITE" id="PS00086">
    <property type="entry name" value="CYTOCHROME_P450"/>
    <property type="match status" value="1"/>
</dbReference>
<evidence type="ECO:0000256" key="7">
    <source>
        <dbReference type="ARBA" id="ARBA00023033"/>
    </source>
</evidence>
<evidence type="ECO:0000256" key="5">
    <source>
        <dbReference type="ARBA" id="ARBA00023002"/>
    </source>
</evidence>
<comment type="cofactor">
    <cofactor evidence="1 8">
        <name>heme</name>
        <dbReference type="ChEBI" id="CHEBI:30413"/>
    </cofactor>
</comment>
<dbReference type="PANTHER" id="PTHR24300">
    <property type="entry name" value="CYTOCHROME P450 508A4-RELATED"/>
    <property type="match status" value="1"/>
</dbReference>
<dbReference type="HOGENOM" id="CLU_001570_22_0_1"/>
<name>E9G1X0_DAPPU</name>
<dbReference type="STRING" id="6669.E9G1X0"/>
<dbReference type="eggNOG" id="KOG0156">
    <property type="taxonomic scope" value="Eukaryota"/>
</dbReference>
<evidence type="ECO:0008006" key="13">
    <source>
        <dbReference type="Google" id="ProtNLM"/>
    </source>
</evidence>
<dbReference type="KEGG" id="dpx:DAPPUDRAFT_97650"/>
<dbReference type="GO" id="GO:0005737">
    <property type="term" value="C:cytoplasm"/>
    <property type="evidence" value="ECO:0000318"/>
    <property type="project" value="GO_Central"/>
</dbReference>
<dbReference type="InterPro" id="IPR001128">
    <property type="entry name" value="Cyt_P450"/>
</dbReference>
<dbReference type="GO" id="GO:0006082">
    <property type="term" value="P:organic acid metabolic process"/>
    <property type="evidence" value="ECO:0000318"/>
    <property type="project" value="GO_Central"/>
</dbReference>
<dbReference type="PhylomeDB" id="E9G1X0"/>
<evidence type="ECO:0000256" key="6">
    <source>
        <dbReference type="ARBA" id="ARBA00023004"/>
    </source>
</evidence>
<dbReference type="Gene3D" id="1.10.630.10">
    <property type="entry name" value="Cytochrome P450"/>
    <property type="match status" value="1"/>
</dbReference>
<dbReference type="PRINTS" id="PR00385">
    <property type="entry name" value="P450"/>
</dbReference>
<gene>
    <name evidence="11" type="ORF">DAPPUDRAFT_97650</name>
</gene>
<keyword evidence="5 9" id="KW-0560">Oxidoreductase</keyword>
<evidence type="ECO:0000256" key="2">
    <source>
        <dbReference type="ARBA" id="ARBA00010617"/>
    </source>
</evidence>
<evidence type="ECO:0000313" key="12">
    <source>
        <dbReference type="Proteomes" id="UP000000305"/>
    </source>
</evidence>
<dbReference type="EMBL" id="GL732529">
    <property type="protein sequence ID" value="EFX86565.1"/>
    <property type="molecule type" value="Genomic_DNA"/>
</dbReference>
<keyword evidence="6 8" id="KW-0408">Iron</keyword>
<dbReference type="PANTHER" id="PTHR24300:SF376">
    <property type="entry name" value="CYTOCHROME P450 15A1"/>
    <property type="match status" value="1"/>
</dbReference>
<sequence>MADIFGTATAVVFLVTIIYYCWRQNRKTYRLPPGPKQNLIFGNLMELIHSTFIQGEPAFVKFSQWAFQTGPICYLRFFRQRVVVISDARVAQRLCVHQADKFTERPPGLFLARVLKNKGIVFNDGPSWKEHRTFLTHEFRKYGFGKQSMEQRIQYVVDEYLHQIGKTNGENHDPHPNIATAVYNIIWTVISGDKFKWGDPFLQKVIKNLETNLQAVELTGPHNYVIILTLWHLVVHNFVRLWLIVTTRLVYFKQLIAKFRKYREETSSSEVEESMMYDYLVKMQEFKSSRTSTHFSETQLLWLVSDLFIAGGETTITTIRWILLCLAKYPQGQERVRQEIINAFGRDSTPTYAQRTQLPYTEAFINEVLRLGGVAPGMWRNTSQDATYENYDIPKDTWVLLHFWAMSNNKDQWDEVQEFQPERFLNEEGMFCKNENLLAFSTGRRECPGQGLAQMELFLFTVGILQKFKVALPAGEDVDIRSGHFGVTYTPPLHQLEFIPV</sequence>
<evidence type="ECO:0000256" key="9">
    <source>
        <dbReference type="RuleBase" id="RU000461"/>
    </source>
</evidence>
<dbReference type="GO" id="GO:0016712">
    <property type="term" value="F:oxidoreductase activity, acting on paired donors, with incorporation or reduction of molecular oxygen, reduced flavin or flavoprotein as one donor, and incorporation of one atom of oxygen"/>
    <property type="evidence" value="ECO:0000318"/>
    <property type="project" value="GO_Central"/>
</dbReference>
<keyword evidence="12" id="KW-1185">Reference proteome</keyword>
<proteinExistence type="inferred from homology"/>
<organism evidence="11 12">
    <name type="scientific">Daphnia pulex</name>
    <name type="common">Water flea</name>
    <dbReference type="NCBI Taxonomy" id="6669"/>
    <lineage>
        <taxon>Eukaryota</taxon>
        <taxon>Metazoa</taxon>
        <taxon>Ecdysozoa</taxon>
        <taxon>Arthropoda</taxon>
        <taxon>Crustacea</taxon>
        <taxon>Branchiopoda</taxon>
        <taxon>Diplostraca</taxon>
        <taxon>Cladocera</taxon>
        <taxon>Anomopoda</taxon>
        <taxon>Daphniidae</taxon>
        <taxon>Daphnia</taxon>
    </lineage>
</organism>
<dbReference type="AlphaFoldDB" id="E9G1X0"/>
<dbReference type="InterPro" id="IPR002401">
    <property type="entry name" value="Cyt_P450_E_grp-I"/>
</dbReference>
<dbReference type="PRINTS" id="PR00463">
    <property type="entry name" value="EP450I"/>
</dbReference>
<dbReference type="GO" id="GO:0005506">
    <property type="term" value="F:iron ion binding"/>
    <property type="evidence" value="ECO:0007669"/>
    <property type="project" value="InterPro"/>
</dbReference>